<feature type="region of interest" description="Disordered" evidence="1">
    <location>
        <begin position="1"/>
        <end position="21"/>
    </location>
</feature>
<dbReference type="RefSeq" id="WP_116348455.1">
    <property type="nucleotide sequence ID" value="NZ_NFZW01000029.1"/>
</dbReference>
<evidence type="ECO:0000256" key="1">
    <source>
        <dbReference type="SAM" id="MobiDB-lite"/>
    </source>
</evidence>
<evidence type="ECO:0000313" key="3">
    <source>
        <dbReference type="Proteomes" id="UP000256763"/>
    </source>
</evidence>
<evidence type="ECO:0000313" key="2">
    <source>
        <dbReference type="EMBL" id="RFA32432.1"/>
    </source>
</evidence>
<dbReference type="AlphaFoldDB" id="A0A3E0WHJ5"/>
<comment type="caution">
    <text evidence="2">The sequence shown here is derived from an EMBL/GenBank/DDBJ whole genome shotgun (WGS) entry which is preliminary data.</text>
</comment>
<proteinExistence type="predicted"/>
<keyword evidence="3" id="KW-1185">Reference proteome</keyword>
<reference evidence="3" key="1">
    <citation type="submission" date="2017-05" db="EMBL/GenBank/DDBJ databases">
        <authorList>
            <person name="Sharma S."/>
            <person name="Sidhu C."/>
            <person name="Pinnaka A.K."/>
        </authorList>
    </citation>
    <scope>NUCLEOTIDE SEQUENCE [LARGE SCALE GENOMIC DNA]</scope>
    <source>
        <strain evidence="3">AK93</strain>
    </source>
</reference>
<dbReference type="EMBL" id="NFZW01000029">
    <property type="protein sequence ID" value="RFA32432.1"/>
    <property type="molecule type" value="Genomic_DNA"/>
</dbReference>
<organism evidence="2 3">
    <name type="scientific">Alkalilimnicola ehrlichii</name>
    <dbReference type="NCBI Taxonomy" id="351052"/>
    <lineage>
        <taxon>Bacteria</taxon>
        <taxon>Pseudomonadati</taxon>
        <taxon>Pseudomonadota</taxon>
        <taxon>Gammaproteobacteria</taxon>
        <taxon>Chromatiales</taxon>
        <taxon>Ectothiorhodospiraceae</taxon>
        <taxon>Alkalilimnicola</taxon>
    </lineage>
</organism>
<protein>
    <submittedName>
        <fullName evidence="2">Uncharacterized protein</fullName>
    </submittedName>
</protein>
<name>A0A3E0WHJ5_9GAMM</name>
<accession>A0A3E0WHJ5</accession>
<sequence length="84" mass="8911">MGILSRKKTAAAPPPEPKRPEPLALIAAGVCTLAGSGDYAAQGAVQLKRNGAKPDKFVVVRRRTVAATNRCKPQPLTRASYRLS</sequence>
<gene>
    <name evidence="2" type="ORF">CAL65_19800</name>
</gene>
<dbReference type="Proteomes" id="UP000256763">
    <property type="component" value="Unassembled WGS sequence"/>
</dbReference>